<dbReference type="Gene3D" id="1.20.120.530">
    <property type="entry name" value="GntR ligand-binding domain-like"/>
    <property type="match status" value="1"/>
</dbReference>
<dbReference type="InterPro" id="IPR008920">
    <property type="entry name" value="TF_FadR/GntR_C"/>
</dbReference>
<dbReference type="GO" id="GO:0003677">
    <property type="term" value="F:DNA binding"/>
    <property type="evidence" value="ECO:0007669"/>
    <property type="project" value="UniProtKB-KW"/>
</dbReference>
<feature type="domain" description="HTH gntR-type" evidence="4">
    <location>
        <begin position="3"/>
        <end position="70"/>
    </location>
</feature>
<evidence type="ECO:0000313" key="6">
    <source>
        <dbReference type="Proteomes" id="UP000543598"/>
    </source>
</evidence>
<name>A0A7Y2M1F2_9MICO</name>
<keyword evidence="3" id="KW-0804">Transcription</keyword>
<dbReference type="InterPro" id="IPR036390">
    <property type="entry name" value="WH_DNA-bd_sf"/>
</dbReference>
<organism evidence="5 6">
    <name type="scientific">Microbacterium ulmi</name>
    <dbReference type="NCBI Taxonomy" id="179095"/>
    <lineage>
        <taxon>Bacteria</taxon>
        <taxon>Bacillati</taxon>
        <taxon>Actinomycetota</taxon>
        <taxon>Actinomycetes</taxon>
        <taxon>Micrococcales</taxon>
        <taxon>Microbacteriaceae</taxon>
        <taxon>Microbacterium</taxon>
    </lineage>
</organism>
<dbReference type="AlphaFoldDB" id="A0A7Y2M1F2"/>
<dbReference type="InterPro" id="IPR000524">
    <property type="entry name" value="Tscrpt_reg_HTH_GntR"/>
</dbReference>
<accession>A0A7Y2M1F2</accession>
<dbReference type="PROSITE" id="PS50949">
    <property type="entry name" value="HTH_GNTR"/>
    <property type="match status" value="1"/>
</dbReference>
<keyword evidence="1" id="KW-0805">Transcription regulation</keyword>
<protein>
    <submittedName>
        <fullName evidence="5">GntR family transcriptional regulator</fullName>
    </submittedName>
</protein>
<dbReference type="Pfam" id="PF07729">
    <property type="entry name" value="FCD"/>
    <property type="match status" value="1"/>
</dbReference>
<evidence type="ECO:0000256" key="2">
    <source>
        <dbReference type="ARBA" id="ARBA00023125"/>
    </source>
</evidence>
<dbReference type="GO" id="GO:0003700">
    <property type="term" value="F:DNA-binding transcription factor activity"/>
    <property type="evidence" value="ECO:0007669"/>
    <property type="project" value="InterPro"/>
</dbReference>
<dbReference type="RefSeq" id="WP_167035967.1">
    <property type="nucleotide sequence ID" value="NZ_BAAANA010000001.1"/>
</dbReference>
<keyword evidence="2" id="KW-0238">DNA-binding</keyword>
<evidence type="ECO:0000256" key="1">
    <source>
        <dbReference type="ARBA" id="ARBA00023015"/>
    </source>
</evidence>
<sequence>MGHSVADRTYEHLRGAILAGDLSGGSPLREERIAADLGVSRTPVREALRRLGAEGLVVIDTNRGAQVSSWTERDLDEIYGIRALLEPYGARLAASQASDQELEELVQLYKSMEHAVRSQGPETTMESARLTLVFHKLVLALSGSTRLVSTVASIVAFPVLYRAQASYSSSRLLQGHAEHGMIVQALLDRDPALAEATMRHHILAARAEDRRLFKLHADPAHGSVDPLPR</sequence>
<dbReference type="Gene3D" id="1.10.10.10">
    <property type="entry name" value="Winged helix-like DNA-binding domain superfamily/Winged helix DNA-binding domain"/>
    <property type="match status" value="1"/>
</dbReference>
<dbReference type="PANTHER" id="PTHR43537">
    <property type="entry name" value="TRANSCRIPTIONAL REGULATOR, GNTR FAMILY"/>
    <property type="match status" value="1"/>
</dbReference>
<dbReference type="SMART" id="SM00895">
    <property type="entry name" value="FCD"/>
    <property type="match status" value="1"/>
</dbReference>
<dbReference type="Pfam" id="PF00392">
    <property type="entry name" value="GntR"/>
    <property type="match status" value="1"/>
</dbReference>
<dbReference type="EMBL" id="JABEMB010000021">
    <property type="protein sequence ID" value="NNH04715.1"/>
    <property type="molecule type" value="Genomic_DNA"/>
</dbReference>
<keyword evidence="6" id="KW-1185">Reference proteome</keyword>
<proteinExistence type="predicted"/>
<dbReference type="InterPro" id="IPR011711">
    <property type="entry name" value="GntR_C"/>
</dbReference>
<dbReference type="CDD" id="cd07377">
    <property type="entry name" value="WHTH_GntR"/>
    <property type="match status" value="1"/>
</dbReference>
<reference evidence="5 6" key="1">
    <citation type="submission" date="2020-05" db="EMBL/GenBank/DDBJ databases">
        <title>MicrobeNet Type strains.</title>
        <authorList>
            <person name="Nicholson A.C."/>
        </authorList>
    </citation>
    <scope>NUCLEOTIDE SEQUENCE [LARGE SCALE GENOMIC DNA]</scope>
    <source>
        <strain evidence="5 6">JCM 14282</strain>
    </source>
</reference>
<dbReference type="SUPFAM" id="SSF48008">
    <property type="entry name" value="GntR ligand-binding domain-like"/>
    <property type="match status" value="1"/>
</dbReference>
<dbReference type="PANTHER" id="PTHR43537:SF24">
    <property type="entry name" value="GLUCONATE OPERON TRANSCRIPTIONAL REPRESSOR"/>
    <property type="match status" value="1"/>
</dbReference>
<dbReference type="SUPFAM" id="SSF46785">
    <property type="entry name" value="Winged helix' DNA-binding domain"/>
    <property type="match status" value="1"/>
</dbReference>
<dbReference type="InterPro" id="IPR036388">
    <property type="entry name" value="WH-like_DNA-bd_sf"/>
</dbReference>
<dbReference type="PRINTS" id="PR00035">
    <property type="entry name" value="HTHGNTR"/>
</dbReference>
<comment type="caution">
    <text evidence="5">The sequence shown here is derived from an EMBL/GenBank/DDBJ whole genome shotgun (WGS) entry which is preliminary data.</text>
</comment>
<dbReference type="Proteomes" id="UP000543598">
    <property type="component" value="Unassembled WGS sequence"/>
</dbReference>
<dbReference type="SMART" id="SM00345">
    <property type="entry name" value="HTH_GNTR"/>
    <property type="match status" value="1"/>
</dbReference>
<evidence type="ECO:0000259" key="4">
    <source>
        <dbReference type="PROSITE" id="PS50949"/>
    </source>
</evidence>
<gene>
    <name evidence="5" type="ORF">HLA99_12755</name>
</gene>
<evidence type="ECO:0000256" key="3">
    <source>
        <dbReference type="ARBA" id="ARBA00023163"/>
    </source>
</evidence>
<evidence type="ECO:0000313" key="5">
    <source>
        <dbReference type="EMBL" id="NNH04715.1"/>
    </source>
</evidence>